<reference evidence="3" key="1">
    <citation type="submission" date="2024-05" db="EMBL/GenBank/DDBJ databases">
        <title>Aerococcus urinae taxonomy study.</title>
        <authorList>
            <person name="Christensen J."/>
            <person name="Senneby E."/>
        </authorList>
    </citation>
    <scope>NUCLEOTIDE SEQUENCE</scope>
    <source>
        <strain evidence="3">CDC-3352-U95</strain>
    </source>
</reference>
<name>A0ABT4BYB2_9LACT</name>
<dbReference type="InterPro" id="IPR011060">
    <property type="entry name" value="RibuloseP-bd_barrel"/>
</dbReference>
<protein>
    <submittedName>
        <fullName evidence="3">Ribulose-phosphate 3-epimerase</fullName>
    </submittedName>
</protein>
<proteinExistence type="predicted"/>
<keyword evidence="2" id="KW-0413">Isomerase</keyword>
<dbReference type="CDD" id="cd00429">
    <property type="entry name" value="RPE"/>
    <property type="match status" value="1"/>
</dbReference>
<evidence type="ECO:0000256" key="2">
    <source>
        <dbReference type="ARBA" id="ARBA00023235"/>
    </source>
</evidence>
<dbReference type="Pfam" id="PF00834">
    <property type="entry name" value="Ribul_P_3_epim"/>
    <property type="match status" value="1"/>
</dbReference>
<dbReference type="EMBL" id="JAOTMD010000004">
    <property type="protein sequence ID" value="MCY3025256.1"/>
    <property type="molecule type" value="Genomic_DNA"/>
</dbReference>
<comment type="caution">
    <text evidence="3">The sequence shown here is derived from an EMBL/GenBank/DDBJ whole genome shotgun (WGS) entry which is preliminary data.</text>
</comment>
<evidence type="ECO:0000256" key="1">
    <source>
        <dbReference type="ARBA" id="ARBA00022723"/>
    </source>
</evidence>
<evidence type="ECO:0000313" key="3">
    <source>
        <dbReference type="EMBL" id="MCY3025256.1"/>
    </source>
</evidence>
<organism evidence="3 4">
    <name type="scientific">Aerococcus loyolae</name>
    <dbReference type="NCBI Taxonomy" id="2976809"/>
    <lineage>
        <taxon>Bacteria</taxon>
        <taxon>Bacillati</taxon>
        <taxon>Bacillota</taxon>
        <taxon>Bacilli</taxon>
        <taxon>Lactobacillales</taxon>
        <taxon>Aerococcaceae</taxon>
        <taxon>Aerococcus</taxon>
    </lineage>
</organism>
<keyword evidence="1" id="KW-0479">Metal-binding</keyword>
<accession>A0ABT4BYB2</accession>
<dbReference type="Gene3D" id="3.20.20.70">
    <property type="entry name" value="Aldolase class I"/>
    <property type="match status" value="1"/>
</dbReference>
<dbReference type="Proteomes" id="UP001072007">
    <property type="component" value="Unassembled WGS sequence"/>
</dbReference>
<dbReference type="PANTHER" id="PTHR11749">
    <property type="entry name" value="RIBULOSE-5-PHOSPHATE-3-EPIMERASE"/>
    <property type="match status" value="1"/>
</dbReference>
<dbReference type="SUPFAM" id="SSF51366">
    <property type="entry name" value="Ribulose-phoshate binding barrel"/>
    <property type="match status" value="1"/>
</dbReference>
<gene>
    <name evidence="3" type="ORF">ODY23_02865</name>
</gene>
<sequence>MMSDVKLHPSVMCADLVNLERDIKRLEKIGVDALHIDVIDGKFSPSMPIGIETIARMREITNLDFDIHLMTCNNEFFIGEMLKIGVQSITFPYETSLHVERNINIIKSHGVKASISLNPATSISNLEFIYDHVDMITLMLINPGFAGDKNEGQVPYAIEKINKMKATLKSCEKPPIIQVDGRVSLEKIPSLVSAGAESLVLGSTSLFRKGYSIEENKDEVDRAISKGKEND</sequence>
<evidence type="ECO:0000313" key="4">
    <source>
        <dbReference type="Proteomes" id="UP001072007"/>
    </source>
</evidence>
<dbReference type="InterPro" id="IPR000056">
    <property type="entry name" value="Ribul_P_3_epim-like"/>
</dbReference>
<dbReference type="InterPro" id="IPR013785">
    <property type="entry name" value="Aldolase_TIM"/>
</dbReference>
<keyword evidence="4" id="KW-1185">Reference proteome</keyword>